<dbReference type="AlphaFoldDB" id="A0A974C5T1"/>
<name>A0A974C5T1_XENLA</name>
<evidence type="ECO:0000313" key="10">
    <source>
        <dbReference type="Proteomes" id="UP000694892"/>
    </source>
</evidence>
<reference evidence="10" key="1">
    <citation type="journal article" date="2016" name="Nature">
        <title>Genome evolution in the allotetraploid frog Xenopus laevis.</title>
        <authorList>
            <person name="Session A.M."/>
            <person name="Uno Y."/>
            <person name="Kwon T."/>
            <person name="Chapman J.A."/>
            <person name="Toyoda A."/>
            <person name="Takahashi S."/>
            <person name="Fukui A."/>
            <person name="Hikosaka A."/>
            <person name="Suzuki A."/>
            <person name="Kondo M."/>
            <person name="van Heeringen S.J."/>
            <person name="Quigley I."/>
            <person name="Heinz S."/>
            <person name="Ogino H."/>
            <person name="Ochi H."/>
            <person name="Hellsten U."/>
            <person name="Lyons J.B."/>
            <person name="Simakov O."/>
            <person name="Putnam N."/>
            <person name="Stites J."/>
            <person name="Kuroki Y."/>
            <person name="Tanaka T."/>
            <person name="Michiue T."/>
            <person name="Watanabe M."/>
            <person name="Bogdanovic O."/>
            <person name="Lister R."/>
            <person name="Georgiou G."/>
            <person name="Paranjpe S.S."/>
            <person name="van Kruijsbergen I."/>
            <person name="Shu S."/>
            <person name="Carlson J."/>
            <person name="Kinoshita T."/>
            <person name="Ohta Y."/>
            <person name="Mawaribuchi S."/>
            <person name="Jenkins J."/>
            <person name="Grimwood J."/>
            <person name="Schmutz J."/>
            <person name="Mitros T."/>
            <person name="Mozaffari S.V."/>
            <person name="Suzuki Y."/>
            <person name="Haramoto Y."/>
            <person name="Yamamoto T.S."/>
            <person name="Takagi C."/>
            <person name="Heald R."/>
            <person name="Miller K."/>
            <person name="Haudenschild C."/>
            <person name="Kitzman J."/>
            <person name="Nakayama T."/>
            <person name="Izutsu Y."/>
            <person name="Robert J."/>
            <person name="Fortriede J."/>
            <person name="Burns K."/>
            <person name="Lotay V."/>
            <person name="Karimi K."/>
            <person name="Yasuoka Y."/>
            <person name="Dichmann D.S."/>
            <person name="Flajnik M.F."/>
            <person name="Houston D.W."/>
            <person name="Shendure J."/>
            <person name="DuPasquier L."/>
            <person name="Vize P.D."/>
            <person name="Zorn A.M."/>
            <person name="Ito M."/>
            <person name="Marcotte E.M."/>
            <person name="Wallingford J.B."/>
            <person name="Ito Y."/>
            <person name="Asashima M."/>
            <person name="Ueno N."/>
            <person name="Matsuda Y."/>
            <person name="Veenstra G.J."/>
            <person name="Fujiyama A."/>
            <person name="Harland R.M."/>
            <person name="Taira M."/>
            <person name="Rokhsar D.S."/>
        </authorList>
    </citation>
    <scope>NUCLEOTIDE SEQUENCE [LARGE SCALE GENOMIC DNA]</scope>
    <source>
        <strain evidence="10">J</strain>
    </source>
</reference>
<dbReference type="InterPro" id="IPR000337">
    <property type="entry name" value="GPCR_3"/>
</dbReference>
<keyword evidence="2 7" id="KW-0812">Transmembrane</keyword>
<feature type="domain" description="G-protein coupled receptors family 3 profile" evidence="8">
    <location>
        <begin position="89"/>
        <end position="256"/>
    </location>
</feature>
<accession>A0A974C5T1</accession>
<dbReference type="InterPro" id="IPR017978">
    <property type="entry name" value="GPCR_3_C"/>
</dbReference>
<dbReference type="PANTHER" id="PTHR24061:SF576">
    <property type="entry name" value="EXTRACELLULAR CALCIUM-SENSING RECEPTOR-LIKE"/>
    <property type="match status" value="1"/>
</dbReference>
<evidence type="ECO:0000256" key="3">
    <source>
        <dbReference type="ARBA" id="ARBA00022989"/>
    </source>
</evidence>
<organism evidence="9 10">
    <name type="scientific">Xenopus laevis</name>
    <name type="common">African clawed frog</name>
    <dbReference type="NCBI Taxonomy" id="8355"/>
    <lineage>
        <taxon>Eukaryota</taxon>
        <taxon>Metazoa</taxon>
        <taxon>Chordata</taxon>
        <taxon>Craniata</taxon>
        <taxon>Vertebrata</taxon>
        <taxon>Euteleostomi</taxon>
        <taxon>Amphibia</taxon>
        <taxon>Batrachia</taxon>
        <taxon>Anura</taxon>
        <taxon>Pipoidea</taxon>
        <taxon>Pipidae</taxon>
        <taxon>Xenopodinae</taxon>
        <taxon>Xenopus</taxon>
        <taxon>Xenopus</taxon>
    </lineage>
</organism>
<evidence type="ECO:0000256" key="1">
    <source>
        <dbReference type="ARBA" id="ARBA00004141"/>
    </source>
</evidence>
<sequence length="380" mass="42783">MGEFAPFRFAKKFKNFQRNGEKFAKRRLVFDTGVHFRCWRPFFPEFFGCRRIFANGSECLKCPEDKWPDSRKEKCLPKIIQFLSFEETLGSALATISVLFCLLTFSVFCLFIVKQGTPIVKANNRELSYLLLISLMFGFLCSLVFIGRPNLITCMIRQVLFAIIFSLCVSALLAKTITVILIFSATNPDSKLKKLVGLKIPIYIVPVCTMIQIILCIIWLTQAAPFAEFNMASEIGKILIECNEGSRVLFACVLGYMELNSKQYITVFAVADALHQMKNCVPRKDPFKNGSYTQVHHHQPWQEMDITLPDKVNTVRLYAHVHSYANVRSLIRESVLTHTHICACTLTHTCIRAGRAALQGGTCGSSPDGPRDLQSGPGLG</sequence>
<evidence type="ECO:0000256" key="4">
    <source>
        <dbReference type="ARBA" id="ARBA00023136"/>
    </source>
</evidence>
<dbReference type="PANTHER" id="PTHR24061">
    <property type="entry name" value="CALCIUM-SENSING RECEPTOR-RELATED"/>
    <property type="match status" value="1"/>
</dbReference>
<feature type="transmembrane region" description="Helical" evidence="7">
    <location>
        <begin position="88"/>
        <end position="113"/>
    </location>
</feature>
<evidence type="ECO:0000313" key="9">
    <source>
        <dbReference type="EMBL" id="OCT66450.1"/>
    </source>
</evidence>
<feature type="transmembrane region" description="Helical" evidence="7">
    <location>
        <begin position="203"/>
        <end position="221"/>
    </location>
</feature>
<dbReference type="Gene3D" id="2.10.50.30">
    <property type="entry name" value="GPCR, family 3, nine cysteines domain"/>
    <property type="match status" value="1"/>
</dbReference>
<dbReference type="PRINTS" id="PR01535">
    <property type="entry name" value="VOMERONASL2R"/>
</dbReference>
<dbReference type="GO" id="GO:0005886">
    <property type="term" value="C:plasma membrane"/>
    <property type="evidence" value="ECO:0007669"/>
    <property type="project" value="TreeGrafter"/>
</dbReference>
<protein>
    <recommendedName>
        <fullName evidence="8">G-protein coupled receptors family 3 profile domain-containing protein</fullName>
    </recommendedName>
</protein>
<feature type="transmembrane region" description="Helical" evidence="7">
    <location>
        <begin position="128"/>
        <end position="147"/>
    </location>
</feature>
<gene>
    <name evidence="9" type="ORF">XELAEV_18042701mg</name>
</gene>
<dbReference type="Proteomes" id="UP000694892">
    <property type="component" value="Chromosome 8S"/>
</dbReference>
<evidence type="ECO:0000256" key="7">
    <source>
        <dbReference type="SAM" id="Phobius"/>
    </source>
</evidence>
<dbReference type="EMBL" id="CM004481">
    <property type="protein sequence ID" value="OCT66450.1"/>
    <property type="molecule type" value="Genomic_DNA"/>
</dbReference>
<comment type="subcellular location">
    <subcellularLocation>
        <location evidence="1">Membrane</location>
        <topology evidence="1">Multi-pass membrane protein</topology>
    </subcellularLocation>
</comment>
<evidence type="ECO:0000256" key="2">
    <source>
        <dbReference type="ARBA" id="ARBA00022692"/>
    </source>
</evidence>
<dbReference type="InterPro" id="IPR004073">
    <property type="entry name" value="GPCR_3_vmron_rcpt_2"/>
</dbReference>
<feature type="region of interest" description="Disordered" evidence="6">
    <location>
        <begin position="361"/>
        <end position="380"/>
    </location>
</feature>
<keyword evidence="4 7" id="KW-0472">Membrane</keyword>
<dbReference type="PRINTS" id="PR00248">
    <property type="entry name" value="GPCRMGR"/>
</dbReference>
<evidence type="ECO:0000256" key="6">
    <source>
        <dbReference type="SAM" id="MobiDB-lite"/>
    </source>
</evidence>
<proteinExistence type="predicted"/>
<dbReference type="Pfam" id="PF00003">
    <property type="entry name" value="7tm_3"/>
    <property type="match status" value="1"/>
</dbReference>
<keyword evidence="5" id="KW-0325">Glycoprotein</keyword>
<evidence type="ECO:0000259" key="8">
    <source>
        <dbReference type="PROSITE" id="PS50259"/>
    </source>
</evidence>
<keyword evidence="3 7" id="KW-1133">Transmembrane helix</keyword>
<feature type="transmembrane region" description="Helical" evidence="7">
    <location>
        <begin position="159"/>
        <end position="183"/>
    </location>
</feature>
<dbReference type="InterPro" id="IPR038550">
    <property type="entry name" value="GPCR_3_9-Cys_sf"/>
</dbReference>
<dbReference type="InterPro" id="IPR000068">
    <property type="entry name" value="GPCR_3_Ca_sens_rcpt-rel"/>
</dbReference>
<dbReference type="PROSITE" id="PS50259">
    <property type="entry name" value="G_PROTEIN_RECEP_F3_4"/>
    <property type="match status" value="1"/>
</dbReference>
<dbReference type="GO" id="GO:0004930">
    <property type="term" value="F:G protein-coupled receptor activity"/>
    <property type="evidence" value="ECO:0007669"/>
    <property type="project" value="InterPro"/>
</dbReference>
<evidence type="ECO:0000256" key="5">
    <source>
        <dbReference type="ARBA" id="ARBA00023180"/>
    </source>
</evidence>